<organism evidence="2 3">
    <name type="scientific">Caulobacter mirabilis</name>
    <dbReference type="NCBI Taxonomy" id="69666"/>
    <lineage>
        <taxon>Bacteria</taxon>
        <taxon>Pseudomonadati</taxon>
        <taxon>Pseudomonadota</taxon>
        <taxon>Alphaproteobacteria</taxon>
        <taxon>Caulobacterales</taxon>
        <taxon>Caulobacteraceae</taxon>
        <taxon>Caulobacter</taxon>
    </lineage>
</organism>
<dbReference type="KEGG" id="cmb:CSW64_12320"/>
<dbReference type="OrthoDB" id="5729189at2"/>
<dbReference type="Pfam" id="PF00300">
    <property type="entry name" value="His_Phos_1"/>
    <property type="match status" value="1"/>
</dbReference>
<evidence type="ECO:0000313" key="2">
    <source>
        <dbReference type="EMBL" id="ATQ43144.1"/>
    </source>
</evidence>
<keyword evidence="3" id="KW-1185">Reference proteome</keyword>
<keyword evidence="2" id="KW-0418">Kinase</keyword>
<dbReference type="EMBL" id="CP024201">
    <property type="protein sequence ID" value="ATQ43144.1"/>
    <property type="molecule type" value="Genomic_DNA"/>
</dbReference>
<keyword evidence="2" id="KW-0808">Transferase</keyword>
<gene>
    <name evidence="2" type="ORF">CSW64_12320</name>
</gene>
<reference evidence="2 3" key="1">
    <citation type="submission" date="2017-10" db="EMBL/GenBank/DDBJ databases">
        <title>Genome sequence of Caulobacter mirabilis FWC38.</title>
        <authorList>
            <person name="Fiebig A."/>
            <person name="Crosson S."/>
        </authorList>
    </citation>
    <scope>NUCLEOTIDE SEQUENCE [LARGE SCALE GENOMIC DNA]</scope>
    <source>
        <strain evidence="2 3">FWC 38</strain>
    </source>
</reference>
<dbReference type="AlphaFoldDB" id="A0A2D2AYS4"/>
<dbReference type="InterPro" id="IPR029033">
    <property type="entry name" value="His_PPase_superfam"/>
</dbReference>
<name>A0A2D2AYS4_9CAUL</name>
<proteinExistence type="predicted"/>
<sequence>MRVYMIRHGKPSSTWGDADDDPGLDEAGLAQARAAADALLALPEGERPTRVVSSPLRRCRETAAPFAAALGVEVVVDPRVGEIPTPTAVAPADRSAWLRDAFAGRWGEIVGDLDYDAWRRSVASAVAGYAGAAVFSHYVAINAAVSTAEGHDLVMGFRPDHCSIQTFEADGEGALILIARGREAATQVL</sequence>
<dbReference type="Gene3D" id="3.40.50.1240">
    <property type="entry name" value="Phosphoglycerate mutase-like"/>
    <property type="match status" value="1"/>
</dbReference>
<feature type="region of interest" description="Disordered" evidence="1">
    <location>
        <begin position="1"/>
        <end position="22"/>
    </location>
</feature>
<dbReference type="GO" id="GO:0016301">
    <property type="term" value="F:kinase activity"/>
    <property type="evidence" value="ECO:0007669"/>
    <property type="project" value="UniProtKB-KW"/>
</dbReference>
<accession>A0A2D2AYS4</accession>
<dbReference type="InterPro" id="IPR013078">
    <property type="entry name" value="His_Pase_superF_clade-1"/>
</dbReference>
<dbReference type="Proteomes" id="UP000228945">
    <property type="component" value="Chromosome"/>
</dbReference>
<dbReference type="RefSeq" id="WP_099622395.1">
    <property type="nucleotide sequence ID" value="NZ_CP024201.1"/>
</dbReference>
<protein>
    <submittedName>
        <fullName evidence="2">Phosphoglycerate kinase</fullName>
    </submittedName>
</protein>
<dbReference type="PANTHER" id="PTHR16469:SF27">
    <property type="entry name" value="UBIQUITIN-ASSOCIATED AND SH3 DOMAIN-CONTAINING BA-RELATED"/>
    <property type="match status" value="1"/>
</dbReference>
<dbReference type="PANTHER" id="PTHR16469">
    <property type="entry name" value="UBIQUITIN-ASSOCIATED AND SH3 DOMAIN-CONTAINING BA-RELATED"/>
    <property type="match status" value="1"/>
</dbReference>
<evidence type="ECO:0000256" key="1">
    <source>
        <dbReference type="SAM" id="MobiDB-lite"/>
    </source>
</evidence>
<dbReference type="InterPro" id="IPR051710">
    <property type="entry name" value="Phosphatase_SH3-domain"/>
</dbReference>
<dbReference type="SUPFAM" id="SSF53254">
    <property type="entry name" value="Phosphoglycerate mutase-like"/>
    <property type="match status" value="1"/>
</dbReference>
<evidence type="ECO:0000313" key="3">
    <source>
        <dbReference type="Proteomes" id="UP000228945"/>
    </source>
</evidence>
<dbReference type="CDD" id="cd07067">
    <property type="entry name" value="HP_PGM_like"/>
    <property type="match status" value="1"/>
</dbReference>
<dbReference type="SMART" id="SM00855">
    <property type="entry name" value="PGAM"/>
    <property type="match status" value="1"/>
</dbReference>
<feature type="compositionally biased region" description="Basic residues" evidence="1">
    <location>
        <begin position="1"/>
        <end position="10"/>
    </location>
</feature>